<organism evidence="1">
    <name type="scientific">Marseillevirus LCMAC101</name>
    <dbReference type="NCBI Taxonomy" id="2506602"/>
    <lineage>
        <taxon>Viruses</taxon>
        <taxon>Varidnaviria</taxon>
        <taxon>Bamfordvirae</taxon>
        <taxon>Nucleocytoviricota</taxon>
        <taxon>Megaviricetes</taxon>
        <taxon>Pimascovirales</taxon>
        <taxon>Pimascovirales incertae sedis</taxon>
        <taxon>Marseilleviridae</taxon>
    </lineage>
</organism>
<evidence type="ECO:0000313" key="1">
    <source>
        <dbReference type="EMBL" id="QBK85576.1"/>
    </source>
</evidence>
<dbReference type="EMBL" id="MK500327">
    <property type="protein sequence ID" value="QBK85576.1"/>
    <property type="molecule type" value="Genomic_DNA"/>
</dbReference>
<proteinExistence type="predicted"/>
<gene>
    <name evidence="1" type="ORF">LCMAC101_01710</name>
</gene>
<reference evidence="1" key="1">
    <citation type="journal article" date="2019" name="MBio">
        <title>Virus Genomes from Deep Sea Sediments Expand the Ocean Megavirome and Support Independent Origins of Viral Gigantism.</title>
        <authorList>
            <person name="Backstrom D."/>
            <person name="Yutin N."/>
            <person name="Jorgensen S.L."/>
            <person name="Dharamshi J."/>
            <person name="Homa F."/>
            <person name="Zaremba-Niedwiedzka K."/>
            <person name="Spang A."/>
            <person name="Wolf Y.I."/>
            <person name="Koonin E.V."/>
            <person name="Ettema T.J."/>
        </authorList>
    </citation>
    <scope>NUCLEOTIDE SEQUENCE</scope>
</reference>
<protein>
    <submittedName>
        <fullName evidence="1">Uncharacterized protein</fullName>
    </submittedName>
</protein>
<accession>A0A481YSW2</accession>
<name>A0A481YSW2_9VIRU</name>
<sequence length="53" mass="6341">MVEESDEEEISQLFQDVGFSSHKIVIISKNSEKTYKRMQIMVKMIEMKLWCDK</sequence>